<comment type="caution">
    <text evidence="2">The sequence shown here is derived from an EMBL/GenBank/DDBJ whole genome shotgun (WGS) entry which is preliminary data.</text>
</comment>
<dbReference type="RefSeq" id="WP_249332912.1">
    <property type="nucleotide sequence ID" value="NZ_JACRSY010000015.1"/>
</dbReference>
<dbReference type="AlphaFoldDB" id="A0A926EF99"/>
<feature type="transmembrane region" description="Helical" evidence="1">
    <location>
        <begin position="62"/>
        <end position="85"/>
    </location>
</feature>
<keyword evidence="3" id="KW-1185">Reference proteome</keyword>
<feature type="transmembrane region" description="Helical" evidence="1">
    <location>
        <begin position="6"/>
        <end position="26"/>
    </location>
</feature>
<organism evidence="2 3">
    <name type="scientific">Zhenhengia yiwuensis</name>
    <dbReference type="NCBI Taxonomy" id="2763666"/>
    <lineage>
        <taxon>Bacteria</taxon>
        <taxon>Bacillati</taxon>
        <taxon>Bacillota</taxon>
        <taxon>Clostridia</taxon>
        <taxon>Lachnospirales</taxon>
        <taxon>Lachnospiraceae</taxon>
        <taxon>Zhenhengia</taxon>
    </lineage>
</organism>
<gene>
    <name evidence="2" type="ORF">H8718_10825</name>
</gene>
<keyword evidence="1" id="KW-0472">Membrane</keyword>
<keyword evidence="1" id="KW-1133">Transmembrane helix</keyword>
<dbReference type="Proteomes" id="UP000655830">
    <property type="component" value="Unassembled WGS sequence"/>
</dbReference>
<evidence type="ECO:0000313" key="3">
    <source>
        <dbReference type="Proteomes" id="UP000655830"/>
    </source>
</evidence>
<dbReference type="EMBL" id="JACRSY010000015">
    <property type="protein sequence ID" value="MBC8580016.1"/>
    <property type="molecule type" value="Genomic_DNA"/>
</dbReference>
<evidence type="ECO:0000313" key="2">
    <source>
        <dbReference type="EMBL" id="MBC8580016.1"/>
    </source>
</evidence>
<reference evidence="2" key="1">
    <citation type="submission" date="2020-08" db="EMBL/GenBank/DDBJ databases">
        <title>Genome public.</title>
        <authorList>
            <person name="Liu C."/>
            <person name="Sun Q."/>
        </authorList>
    </citation>
    <scope>NUCLEOTIDE SEQUENCE</scope>
    <source>
        <strain evidence="2">NSJ-12</strain>
    </source>
</reference>
<keyword evidence="1" id="KW-0812">Transmembrane</keyword>
<sequence>MKRFRFIYNCIILSIVLVLGVMYLSKIFLGISFINDDIYLYLLIAIPLMITFYPYWGGFGVGLLSLVWRGVAAISILSITFLAAFSQSGLGANYAYMKSPSQEQEIVIKQYITGLHHFTNNIEIYKRIGVFFKKDIKNAIYIDEDKVGLSGGGEIIDGSKFEGKEEYTIDNQLIFRWIDDETLKLYYQGPQEKNGKKISIQKTIDL</sequence>
<feature type="transmembrane region" description="Helical" evidence="1">
    <location>
        <begin position="38"/>
        <end position="56"/>
    </location>
</feature>
<protein>
    <submittedName>
        <fullName evidence="2">Uncharacterized protein</fullName>
    </submittedName>
</protein>
<name>A0A926EF99_9FIRM</name>
<evidence type="ECO:0000256" key="1">
    <source>
        <dbReference type="SAM" id="Phobius"/>
    </source>
</evidence>
<proteinExistence type="predicted"/>
<accession>A0A926EF99</accession>